<dbReference type="InterPro" id="IPR017853">
    <property type="entry name" value="GH"/>
</dbReference>
<evidence type="ECO:0000313" key="4">
    <source>
        <dbReference type="Proteomes" id="UP001558713"/>
    </source>
</evidence>
<proteinExistence type="inferred from homology"/>
<name>A0ABD1BCE7_CARAN</name>
<sequence length="162" mass="18444">MTSLQTLSSALPHQLIRFFNTKYFTFMLQQVEGAADKDGRTPSIWDVFAHAGNSGGAAGDVACDQYHKYKEDVKLMADMGLEAYRFSISWSRLLPSGRGPVNPKGLQYYNNLIDELITHGIQPHVTLHHFDLPQALEDEYGGWVSQESVRDFQLMQIRYLFQ</sequence>
<dbReference type="SUPFAM" id="SSF51445">
    <property type="entry name" value="(Trans)glycosidases"/>
    <property type="match status" value="1"/>
</dbReference>
<dbReference type="PANTHER" id="PTHR10353">
    <property type="entry name" value="GLYCOSYL HYDROLASE"/>
    <property type="match status" value="1"/>
</dbReference>
<reference evidence="3 4" key="1">
    <citation type="submission" date="2024-04" db="EMBL/GenBank/DDBJ databases">
        <title>Genome assembly C_amara_ONT_v2.</title>
        <authorList>
            <person name="Yant L."/>
            <person name="Moore C."/>
            <person name="Slenker M."/>
        </authorList>
    </citation>
    <scope>NUCLEOTIDE SEQUENCE [LARGE SCALE GENOMIC DNA]</scope>
    <source>
        <tissue evidence="3">Leaf</tissue>
    </source>
</reference>
<dbReference type="AlphaFoldDB" id="A0ABD1BCE7"/>
<evidence type="ECO:0000313" key="3">
    <source>
        <dbReference type="EMBL" id="KAL1216581.1"/>
    </source>
</evidence>
<keyword evidence="4" id="KW-1185">Reference proteome</keyword>
<dbReference type="Pfam" id="PF00232">
    <property type="entry name" value="Glyco_hydro_1"/>
    <property type="match status" value="1"/>
</dbReference>
<dbReference type="PANTHER" id="PTHR10353:SF29">
    <property type="entry name" value="BETA-GLUCOSIDASE 11"/>
    <property type="match status" value="1"/>
</dbReference>
<dbReference type="Proteomes" id="UP001558713">
    <property type="component" value="Unassembled WGS sequence"/>
</dbReference>
<dbReference type="EMBL" id="JBANAX010000263">
    <property type="protein sequence ID" value="KAL1216581.1"/>
    <property type="molecule type" value="Genomic_DNA"/>
</dbReference>
<protein>
    <submittedName>
        <fullName evidence="3">Beta-glucosidase 11</fullName>
    </submittedName>
</protein>
<dbReference type="Gene3D" id="3.20.20.80">
    <property type="entry name" value="Glycosidases"/>
    <property type="match status" value="1"/>
</dbReference>
<comment type="similarity">
    <text evidence="1 2">Belongs to the glycosyl hydrolase 1 family.</text>
</comment>
<evidence type="ECO:0000256" key="1">
    <source>
        <dbReference type="ARBA" id="ARBA00010838"/>
    </source>
</evidence>
<organism evidence="3 4">
    <name type="scientific">Cardamine amara subsp. amara</name>
    <dbReference type="NCBI Taxonomy" id="228776"/>
    <lineage>
        <taxon>Eukaryota</taxon>
        <taxon>Viridiplantae</taxon>
        <taxon>Streptophyta</taxon>
        <taxon>Embryophyta</taxon>
        <taxon>Tracheophyta</taxon>
        <taxon>Spermatophyta</taxon>
        <taxon>Magnoliopsida</taxon>
        <taxon>eudicotyledons</taxon>
        <taxon>Gunneridae</taxon>
        <taxon>Pentapetalae</taxon>
        <taxon>rosids</taxon>
        <taxon>malvids</taxon>
        <taxon>Brassicales</taxon>
        <taxon>Brassicaceae</taxon>
        <taxon>Cardamineae</taxon>
        <taxon>Cardamine</taxon>
    </lineage>
</organism>
<evidence type="ECO:0000256" key="2">
    <source>
        <dbReference type="RuleBase" id="RU003690"/>
    </source>
</evidence>
<dbReference type="InterPro" id="IPR001360">
    <property type="entry name" value="Glyco_hydro_1"/>
</dbReference>
<accession>A0ABD1BCE7</accession>
<gene>
    <name evidence="3" type="ORF">V5N11_030216</name>
</gene>
<comment type="caution">
    <text evidence="3">The sequence shown here is derived from an EMBL/GenBank/DDBJ whole genome shotgun (WGS) entry which is preliminary data.</text>
</comment>